<evidence type="ECO:0000256" key="1">
    <source>
        <dbReference type="ARBA" id="ARBA00022723"/>
    </source>
</evidence>
<name>A0ABR2C1N8_9ROSI</name>
<dbReference type="EMBL" id="JBBPBM010000069">
    <property type="protein sequence ID" value="KAK8513299.1"/>
    <property type="molecule type" value="Genomic_DNA"/>
</dbReference>
<evidence type="ECO:0000313" key="4">
    <source>
        <dbReference type="EMBL" id="KAK8513299.1"/>
    </source>
</evidence>
<keyword evidence="5" id="KW-1185">Reference proteome</keyword>
<evidence type="ECO:0000259" key="3">
    <source>
        <dbReference type="Pfam" id="PF14226"/>
    </source>
</evidence>
<accession>A0ABR2C1N8</accession>
<keyword evidence="2" id="KW-0408">Iron</keyword>
<sequence length="115" mass="13120">MCNLESYPPVFGHHTGFSSSSSFPTHCHGRFIFISPYSSACKEWGVFRLHNHGIPPSLMTKVEVLFSLSFHSKQALLTNPFSYFWGSREWDAALCFNWLEGINVPLTPRIPCLRI</sequence>
<comment type="caution">
    <text evidence="4">The sequence shown here is derived from an EMBL/GenBank/DDBJ whole genome shotgun (WGS) entry which is preliminary data.</text>
</comment>
<evidence type="ECO:0000313" key="5">
    <source>
        <dbReference type="Proteomes" id="UP001472677"/>
    </source>
</evidence>
<keyword evidence="1" id="KW-0479">Metal-binding</keyword>
<evidence type="ECO:0000256" key="2">
    <source>
        <dbReference type="ARBA" id="ARBA00023004"/>
    </source>
</evidence>
<dbReference type="Proteomes" id="UP001472677">
    <property type="component" value="Unassembled WGS sequence"/>
</dbReference>
<organism evidence="4 5">
    <name type="scientific">Hibiscus sabdariffa</name>
    <name type="common">roselle</name>
    <dbReference type="NCBI Taxonomy" id="183260"/>
    <lineage>
        <taxon>Eukaryota</taxon>
        <taxon>Viridiplantae</taxon>
        <taxon>Streptophyta</taxon>
        <taxon>Embryophyta</taxon>
        <taxon>Tracheophyta</taxon>
        <taxon>Spermatophyta</taxon>
        <taxon>Magnoliopsida</taxon>
        <taxon>eudicotyledons</taxon>
        <taxon>Gunneridae</taxon>
        <taxon>Pentapetalae</taxon>
        <taxon>rosids</taxon>
        <taxon>malvids</taxon>
        <taxon>Malvales</taxon>
        <taxon>Malvaceae</taxon>
        <taxon>Malvoideae</taxon>
        <taxon>Hibiscus</taxon>
    </lineage>
</organism>
<dbReference type="Pfam" id="PF14226">
    <property type="entry name" value="DIOX_N"/>
    <property type="match status" value="1"/>
</dbReference>
<dbReference type="SUPFAM" id="SSF51197">
    <property type="entry name" value="Clavaminate synthase-like"/>
    <property type="match status" value="1"/>
</dbReference>
<feature type="domain" description="Non-haem dioxygenase N-terminal" evidence="3">
    <location>
        <begin position="38"/>
        <end position="80"/>
    </location>
</feature>
<dbReference type="Gene3D" id="2.60.120.330">
    <property type="entry name" value="B-lactam Antibiotic, Isopenicillin N Synthase, Chain"/>
    <property type="match status" value="1"/>
</dbReference>
<gene>
    <name evidence="4" type="ORF">V6N12_052496</name>
</gene>
<dbReference type="InterPro" id="IPR026992">
    <property type="entry name" value="DIOX_N"/>
</dbReference>
<proteinExistence type="predicted"/>
<protein>
    <recommendedName>
        <fullName evidence="3">Non-haem dioxygenase N-terminal domain-containing protein</fullName>
    </recommendedName>
</protein>
<dbReference type="InterPro" id="IPR027443">
    <property type="entry name" value="IPNS-like_sf"/>
</dbReference>
<reference evidence="4 5" key="1">
    <citation type="journal article" date="2024" name="G3 (Bethesda)">
        <title>Genome assembly of Hibiscus sabdariffa L. provides insights into metabolisms of medicinal natural products.</title>
        <authorList>
            <person name="Kim T."/>
        </authorList>
    </citation>
    <scope>NUCLEOTIDE SEQUENCE [LARGE SCALE GENOMIC DNA]</scope>
    <source>
        <strain evidence="4">TK-2024</strain>
        <tissue evidence="4">Old leaves</tissue>
    </source>
</reference>